<keyword evidence="1" id="KW-0732">Signal</keyword>
<gene>
    <name evidence="3" type="primary">LOC111599620</name>
</gene>
<dbReference type="PANTHER" id="PTHR21112">
    <property type="entry name" value="CHEMOSENSORY PROTEIN A 29A-RELATED"/>
    <property type="match status" value="1"/>
</dbReference>
<dbReference type="InterPro" id="IPR010512">
    <property type="entry name" value="DUF1091"/>
</dbReference>
<organism evidence="2 3">
    <name type="scientific">Drosophila hydei</name>
    <name type="common">Fruit fly</name>
    <dbReference type="NCBI Taxonomy" id="7224"/>
    <lineage>
        <taxon>Eukaryota</taxon>
        <taxon>Metazoa</taxon>
        <taxon>Ecdysozoa</taxon>
        <taxon>Arthropoda</taxon>
        <taxon>Hexapoda</taxon>
        <taxon>Insecta</taxon>
        <taxon>Pterygota</taxon>
        <taxon>Neoptera</taxon>
        <taxon>Endopterygota</taxon>
        <taxon>Diptera</taxon>
        <taxon>Brachycera</taxon>
        <taxon>Muscomorpha</taxon>
        <taxon>Ephydroidea</taxon>
        <taxon>Drosophilidae</taxon>
        <taxon>Drosophila</taxon>
    </lineage>
</organism>
<evidence type="ECO:0000313" key="3">
    <source>
        <dbReference type="RefSeq" id="XP_023171080.1"/>
    </source>
</evidence>
<dbReference type="PANTHER" id="PTHR21112:SF0">
    <property type="entry name" value="CHEMOSENSORY PROTEIN A 29A-RELATED"/>
    <property type="match status" value="1"/>
</dbReference>
<evidence type="ECO:0000313" key="2">
    <source>
        <dbReference type="Proteomes" id="UP000504633"/>
    </source>
</evidence>
<dbReference type="OMA" id="LWTHELL"/>
<dbReference type="AlphaFoldDB" id="A0A6J1LT68"/>
<accession>A0A6J1LT68</accession>
<protein>
    <submittedName>
        <fullName evidence="3">Uncharacterized protein LOC111599620</fullName>
    </submittedName>
</protein>
<dbReference type="KEGG" id="dhe:111599620"/>
<feature type="chain" id="PRO_5026746983" evidence="1">
    <location>
        <begin position="19"/>
        <end position="181"/>
    </location>
</feature>
<feature type="signal peptide" evidence="1">
    <location>
        <begin position="1"/>
        <end position="18"/>
    </location>
</feature>
<dbReference type="Pfam" id="PF06477">
    <property type="entry name" value="DUF1091"/>
    <property type="match status" value="1"/>
</dbReference>
<keyword evidence="2" id="KW-1185">Reference proteome</keyword>
<name>A0A6J1LT68_DROHY</name>
<dbReference type="Proteomes" id="UP000504633">
    <property type="component" value="Unplaced"/>
</dbReference>
<evidence type="ECO:0000256" key="1">
    <source>
        <dbReference type="SAM" id="SignalP"/>
    </source>
</evidence>
<dbReference type="RefSeq" id="XP_023171080.1">
    <property type="nucleotide sequence ID" value="XM_023315312.2"/>
</dbReference>
<reference evidence="3" key="1">
    <citation type="submission" date="2025-08" db="UniProtKB">
        <authorList>
            <consortium name="RefSeq"/>
        </authorList>
    </citation>
    <scope>IDENTIFICATION</scope>
    <source>
        <strain evidence="3">15085-1641.00</strain>
        <tissue evidence="3">Whole body</tissue>
    </source>
</reference>
<sequence>MLAFNLVLLLALLGSCECKRLWTHELLEIHTYSEDESKIKLEARIERQGRYLVGISGSGDLQYDFDNTTLFEVIIHHSSSGSESDYKPLPMAVPKKRLVDLKKMYDDIVYPAMKDCSNMPQIEGDLLWPWPRDLYTFDMCNFDKGNLPEIMSEGYYKIFCTFSGEVNWSLSYLVYVKTKLI</sequence>
<proteinExistence type="predicted"/>
<dbReference type="GeneID" id="111599620"/>
<dbReference type="OrthoDB" id="8043478at2759"/>